<keyword evidence="2" id="KW-0812">Transmembrane</keyword>
<evidence type="ECO:0000256" key="2">
    <source>
        <dbReference type="SAM" id="Phobius"/>
    </source>
</evidence>
<protein>
    <submittedName>
        <fullName evidence="4">Zinc-ribbon domain-containing protein</fullName>
    </submittedName>
</protein>
<keyword evidence="2" id="KW-0472">Membrane</keyword>
<evidence type="ECO:0000313" key="5">
    <source>
        <dbReference type="Proteomes" id="UP001165363"/>
    </source>
</evidence>
<dbReference type="InterPro" id="IPR011723">
    <property type="entry name" value="Znf/thioredoxin_put"/>
</dbReference>
<dbReference type="RefSeq" id="WP_249847925.1">
    <property type="nucleotide sequence ID" value="NZ_JAMGBD010000001.1"/>
</dbReference>
<proteinExistence type="predicted"/>
<dbReference type="Pfam" id="PF13717">
    <property type="entry name" value="Zn_ribbon_4"/>
    <property type="match status" value="1"/>
</dbReference>
<organism evidence="4 5">
    <name type="scientific">Sphingomonas alba</name>
    <dbReference type="NCBI Taxonomy" id="2908208"/>
    <lineage>
        <taxon>Bacteria</taxon>
        <taxon>Pseudomonadati</taxon>
        <taxon>Pseudomonadota</taxon>
        <taxon>Alphaproteobacteria</taxon>
        <taxon>Sphingomonadales</taxon>
        <taxon>Sphingomonadaceae</taxon>
        <taxon>Sphingomonas</taxon>
    </lineage>
</organism>
<accession>A0ABT0RMH8</accession>
<keyword evidence="2" id="KW-1133">Transmembrane helix</keyword>
<feature type="domain" description="Zinc finger/thioredoxin putative" evidence="3">
    <location>
        <begin position="1"/>
        <end position="35"/>
    </location>
</feature>
<feature type="compositionally biased region" description="Basic and acidic residues" evidence="1">
    <location>
        <begin position="108"/>
        <end position="121"/>
    </location>
</feature>
<evidence type="ECO:0000256" key="1">
    <source>
        <dbReference type="SAM" id="MobiDB-lite"/>
    </source>
</evidence>
<gene>
    <name evidence="4" type="ORF">LZ536_08055</name>
</gene>
<name>A0ABT0RMH8_9SPHN</name>
<sequence>MILTCPACDTRYVVKDGAIPPGGRQVRCASCKHSWHQDPETSNVPDPEEQSIAEAAMIDPSSGPEAEQRAYEEAQLASDEETAAVADEHEVAAEAADTVGESDPAAPPERDEWAGEEDRVTGAEAAAALGPEPASEWVAGAEQVQEFEPFYEPEPVGAHKRRVPVLVWILLVVAILAAAGWFLAPDAVRERLGLATGDTDLEVMVTNNDRQRLASGNQLFAVSGRVINPTDKDQAVPPIKAELLDASRKKVVYSWMIERPAATLAPGASASFNSAEVDVPEGGVYLRVTLGENNA</sequence>
<dbReference type="Proteomes" id="UP001165363">
    <property type="component" value="Unassembled WGS sequence"/>
</dbReference>
<reference evidence="4" key="1">
    <citation type="submission" date="2022-05" db="EMBL/GenBank/DDBJ databases">
        <authorList>
            <person name="Jo J.-H."/>
            <person name="Im W.-T."/>
        </authorList>
    </citation>
    <scope>NUCLEOTIDE SEQUENCE</scope>
    <source>
        <strain evidence="4">SE158</strain>
    </source>
</reference>
<evidence type="ECO:0000259" key="3">
    <source>
        <dbReference type="Pfam" id="PF13717"/>
    </source>
</evidence>
<dbReference type="EMBL" id="JAMGBD010000001">
    <property type="protein sequence ID" value="MCL6683852.1"/>
    <property type="molecule type" value="Genomic_DNA"/>
</dbReference>
<comment type="caution">
    <text evidence="4">The sequence shown here is derived from an EMBL/GenBank/DDBJ whole genome shotgun (WGS) entry which is preliminary data.</text>
</comment>
<evidence type="ECO:0000313" key="4">
    <source>
        <dbReference type="EMBL" id="MCL6683852.1"/>
    </source>
</evidence>
<feature type="transmembrane region" description="Helical" evidence="2">
    <location>
        <begin position="165"/>
        <end position="184"/>
    </location>
</feature>
<dbReference type="NCBIfam" id="TIGR02098">
    <property type="entry name" value="MJ0042_CXXC"/>
    <property type="match status" value="1"/>
</dbReference>
<feature type="region of interest" description="Disordered" evidence="1">
    <location>
        <begin position="56"/>
        <end position="121"/>
    </location>
</feature>
<keyword evidence="5" id="KW-1185">Reference proteome</keyword>